<evidence type="ECO:0000256" key="3">
    <source>
        <dbReference type="ARBA" id="ARBA00012483"/>
    </source>
</evidence>
<reference evidence="15" key="1">
    <citation type="journal article" date="2019" name="Gigascience">
        <title>De novo genome assembly of the endangered Acer yangbiense, a plant species with extremely small populations endemic to Yunnan Province, China.</title>
        <authorList>
            <person name="Yang J."/>
            <person name="Wariss H.M."/>
            <person name="Tao L."/>
            <person name="Zhang R."/>
            <person name="Yun Q."/>
            <person name="Hollingsworth P."/>
            <person name="Dao Z."/>
            <person name="Luo G."/>
            <person name="Guo H."/>
            <person name="Ma Y."/>
            <person name="Sun W."/>
        </authorList>
    </citation>
    <scope>NUCLEOTIDE SEQUENCE [LARGE SCALE GENOMIC DNA]</scope>
    <source>
        <strain evidence="15">cv. br00</strain>
    </source>
</reference>
<proteinExistence type="predicted"/>
<keyword evidence="5" id="KW-0812">Transmembrane</keyword>
<gene>
    <name evidence="14" type="ORF">DKX38_000604</name>
</gene>
<dbReference type="Pfam" id="PF13639">
    <property type="entry name" value="zf-RING_2"/>
    <property type="match status" value="1"/>
</dbReference>
<evidence type="ECO:0000256" key="11">
    <source>
        <dbReference type="ARBA" id="ARBA00023136"/>
    </source>
</evidence>
<evidence type="ECO:0000313" key="14">
    <source>
        <dbReference type="EMBL" id="KAB5573410.1"/>
    </source>
</evidence>
<dbReference type="SMART" id="SM00184">
    <property type="entry name" value="RING"/>
    <property type="match status" value="1"/>
</dbReference>
<keyword evidence="6" id="KW-0479">Metal-binding</keyword>
<evidence type="ECO:0000256" key="10">
    <source>
        <dbReference type="ARBA" id="ARBA00022989"/>
    </source>
</evidence>
<evidence type="ECO:0000256" key="8">
    <source>
        <dbReference type="ARBA" id="ARBA00022786"/>
    </source>
</evidence>
<dbReference type="PANTHER" id="PTHR45977:SF4">
    <property type="entry name" value="RING-TYPE DOMAIN-CONTAINING PROTEIN"/>
    <property type="match status" value="1"/>
</dbReference>
<keyword evidence="10" id="KW-1133">Transmembrane helix</keyword>
<evidence type="ECO:0000256" key="4">
    <source>
        <dbReference type="ARBA" id="ARBA00022679"/>
    </source>
</evidence>
<evidence type="ECO:0000256" key="2">
    <source>
        <dbReference type="ARBA" id="ARBA00004141"/>
    </source>
</evidence>
<dbReference type="GO" id="GO:0016567">
    <property type="term" value="P:protein ubiquitination"/>
    <property type="evidence" value="ECO:0007669"/>
    <property type="project" value="TreeGrafter"/>
</dbReference>
<dbReference type="PROSITE" id="PS50089">
    <property type="entry name" value="ZF_RING_2"/>
    <property type="match status" value="1"/>
</dbReference>
<dbReference type="SUPFAM" id="SSF57850">
    <property type="entry name" value="RING/U-box"/>
    <property type="match status" value="1"/>
</dbReference>
<accession>A0A5N5P0X9</accession>
<evidence type="ECO:0000256" key="12">
    <source>
        <dbReference type="PROSITE-ProRule" id="PRU00175"/>
    </source>
</evidence>
<comment type="subcellular location">
    <subcellularLocation>
        <location evidence="2">Membrane</location>
        <topology evidence="2">Multi-pass membrane protein</topology>
    </subcellularLocation>
</comment>
<evidence type="ECO:0000259" key="13">
    <source>
        <dbReference type="PROSITE" id="PS50089"/>
    </source>
</evidence>
<keyword evidence="7 12" id="KW-0863">Zinc-finger</keyword>
<comment type="caution">
    <text evidence="14">The sequence shown here is derived from an EMBL/GenBank/DDBJ whole genome shotgun (WGS) entry which is preliminary data.</text>
</comment>
<keyword evidence="8" id="KW-0833">Ubl conjugation pathway</keyword>
<dbReference type="GO" id="GO:0006511">
    <property type="term" value="P:ubiquitin-dependent protein catabolic process"/>
    <property type="evidence" value="ECO:0007669"/>
    <property type="project" value="TreeGrafter"/>
</dbReference>
<dbReference type="SMART" id="SM00744">
    <property type="entry name" value="RINGv"/>
    <property type="match status" value="1"/>
</dbReference>
<keyword evidence="4" id="KW-0808">Transferase</keyword>
<dbReference type="CDD" id="cd16454">
    <property type="entry name" value="RING-H2_PA-TM-RING"/>
    <property type="match status" value="1"/>
</dbReference>
<evidence type="ECO:0000256" key="7">
    <source>
        <dbReference type="ARBA" id="ARBA00022771"/>
    </source>
</evidence>
<dbReference type="EC" id="2.3.2.27" evidence="3"/>
<dbReference type="PANTHER" id="PTHR45977">
    <property type="entry name" value="TARGET OF ERK KINASE MPK-1"/>
    <property type="match status" value="1"/>
</dbReference>
<evidence type="ECO:0000256" key="5">
    <source>
        <dbReference type="ARBA" id="ARBA00022692"/>
    </source>
</evidence>
<evidence type="ECO:0000256" key="6">
    <source>
        <dbReference type="ARBA" id="ARBA00022723"/>
    </source>
</evidence>
<dbReference type="Gene3D" id="3.30.40.10">
    <property type="entry name" value="Zinc/RING finger domain, C3HC4 (zinc finger)"/>
    <property type="match status" value="1"/>
</dbReference>
<evidence type="ECO:0000313" key="15">
    <source>
        <dbReference type="Proteomes" id="UP000326939"/>
    </source>
</evidence>
<protein>
    <recommendedName>
        <fullName evidence="3">RING-type E3 ubiquitin transferase</fullName>
        <ecNumber evidence="3">2.3.2.27</ecNumber>
    </recommendedName>
</protein>
<keyword evidence="15" id="KW-1185">Reference proteome</keyword>
<comment type="catalytic activity">
    <reaction evidence="1">
        <text>S-ubiquitinyl-[E2 ubiquitin-conjugating enzyme]-L-cysteine + [acceptor protein]-L-lysine = [E2 ubiquitin-conjugating enzyme]-L-cysteine + N(6)-ubiquitinyl-[acceptor protein]-L-lysine.</text>
        <dbReference type="EC" id="2.3.2.27"/>
    </reaction>
</comment>
<dbReference type="GO" id="GO:0061630">
    <property type="term" value="F:ubiquitin protein ligase activity"/>
    <property type="evidence" value="ECO:0007669"/>
    <property type="project" value="UniProtKB-EC"/>
</dbReference>
<dbReference type="AlphaFoldDB" id="A0A5N5P0X9"/>
<dbReference type="InterPro" id="IPR011016">
    <property type="entry name" value="Znf_RING-CH"/>
</dbReference>
<feature type="domain" description="RING-type" evidence="13">
    <location>
        <begin position="242"/>
        <end position="283"/>
    </location>
</feature>
<evidence type="ECO:0000256" key="9">
    <source>
        <dbReference type="ARBA" id="ARBA00022833"/>
    </source>
</evidence>
<dbReference type="InterPro" id="IPR013083">
    <property type="entry name" value="Znf_RING/FYVE/PHD"/>
</dbReference>
<dbReference type="GO" id="GO:0008270">
    <property type="term" value="F:zinc ion binding"/>
    <property type="evidence" value="ECO:0007669"/>
    <property type="project" value="UniProtKB-KW"/>
</dbReference>
<dbReference type="GO" id="GO:0016020">
    <property type="term" value="C:membrane"/>
    <property type="evidence" value="ECO:0007669"/>
    <property type="project" value="UniProtKB-SubCell"/>
</dbReference>
<dbReference type="InterPro" id="IPR001841">
    <property type="entry name" value="Znf_RING"/>
</dbReference>
<keyword evidence="11" id="KW-0472">Membrane</keyword>
<sequence length="287" mass="32965">MDYLLQGYKASRDLCGLALLSEQKLNVIFLKIEHQLVTEKLEYRFFQSKIMSLLPVVKLYLREDESILPAKQTPPWPKAFFIHFSVGRFVNVYHSEGLIQNPVGETANFCLCFEPVEVGSLYNTFYHPMEEFISRDGAAKFFRGMLAFFHVKESVDQSIFDNFFSITRSLAADARAYDRKIVPLVVEIIIDLWGEFHQGIFEISIPNYVAEIMGKGSEKGVCCSSLQVLKRPKLDSDSEEQCPICFEILDGEQQALQLPCSHLYHSHCILKWFGNNSSCPLCRYLME</sequence>
<dbReference type="EMBL" id="VDCV01000001">
    <property type="protein sequence ID" value="KAB5573410.1"/>
    <property type="molecule type" value="Genomic_DNA"/>
</dbReference>
<dbReference type="Proteomes" id="UP000326939">
    <property type="component" value="Chromosome 1"/>
</dbReference>
<organism evidence="14 15">
    <name type="scientific">Salix brachista</name>
    <dbReference type="NCBI Taxonomy" id="2182728"/>
    <lineage>
        <taxon>Eukaryota</taxon>
        <taxon>Viridiplantae</taxon>
        <taxon>Streptophyta</taxon>
        <taxon>Embryophyta</taxon>
        <taxon>Tracheophyta</taxon>
        <taxon>Spermatophyta</taxon>
        <taxon>Magnoliopsida</taxon>
        <taxon>eudicotyledons</taxon>
        <taxon>Gunneridae</taxon>
        <taxon>Pentapetalae</taxon>
        <taxon>rosids</taxon>
        <taxon>fabids</taxon>
        <taxon>Malpighiales</taxon>
        <taxon>Salicaceae</taxon>
        <taxon>Saliceae</taxon>
        <taxon>Salix</taxon>
    </lineage>
</organism>
<name>A0A5N5P0X9_9ROSI</name>
<evidence type="ECO:0000256" key="1">
    <source>
        <dbReference type="ARBA" id="ARBA00000900"/>
    </source>
</evidence>
<keyword evidence="9" id="KW-0862">Zinc</keyword>